<protein>
    <submittedName>
        <fullName evidence="1">Uncharacterized protein</fullName>
    </submittedName>
</protein>
<sequence length="175" mass="19402">MVEHSQKFQQCTSLMASDWAPRWRILPLSRRQPSSYLRPPDVSTGALGDVQSMLYNAFQKHAAFVDGDAGNDHAALQRWSKAVEEATICFSGLYGVERWRASIATELANFAAREKASSSFAVFVSACELNPSEQITWEEKWVGDISGLRAAAAGHVNLGWVGDRRPEVIRDGVFQ</sequence>
<reference evidence="1" key="1">
    <citation type="submission" date="2023-10" db="EMBL/GenBank/DDBJ databases">
        <authorList>
            <person name="Chen Y."/>
            <person name="Shah S."/>
            <person name="Dougan E. K."/>
            <person name="Thang M."/>
            <person name="Chan C."/>
        </authorList>
    </citation>
    <scope>NUCLEOTIDE SEQUENCE [LARGE SCALE GENOMIC DNA]</scope>
</reference>
<evidence type="ECO:0000313" key="1">
    <source>
        <dbReference type="EMBL" id="CAK0812546.1"/>
    </source>
</evidence>
<evidence type="ECO:0000313" key="2">
    <source>
        <dbReference type="Proteomes" id="UP001189429"/>
    </source>
</evidence>
<proteinExistence type="predicted"/>
<accession>A0ABN9R1F6</accession>
<dbReference type="EMBL" id="CAUYUJ010005172">
    <property type="protein sequence ID" value="CAK0812546.1"/>
    <property type="molecule type" value="Genomic_DNA"/>
</dbReference>
<gene>
    <name evidence="1" type="ORF">PCOR1329_LOCUS16813</name>
</gene>
<dbReference type="Proteomes" id="UP001189429">
    <property type="component" value="Unassembled WGS sequence"/>
</dbReference>
<organism evidence="1 2">
    <name type="scientific">Prorocentrum cordatum</name>
    <dbReference type="NCBI Taxonomy" id="2364126"/>
    <lineage>
        <taxon>Eukaryota</taxon>
        <taxon>Sar</taxon>
        <taxon>Alveolata</taxon>
        <taxon>Dinophyceae</taxon>
        <taxon>Prorocentrales</taxon>
        <taxon>Prorocentraceae</taxon>
        <taxon>Prorocentrum</taxon>
    </lineage>
</organism>
<keyword evidence="2" id="KW-1185">Reference proteome</keyword>
<name>A0ABN9R1F6_9DINO</name>
<comment type="caution">
    <text evidence="1">The sequence shown here is derived from an EMBL/GenBank/DDBJ whole genome shotgun (WGS) entry which is preliminary data.</text>
</comment>